<organism evidence="2 3">
    <name type="scientific">Desulfomonile tiedjei (strain ATCC 49306 / DSM 6799 / DCB-1)</name>
    <dbReference type="NCBI Taxonomy" id="706587"/>
    <lineage>
        <taxon>Bacteria</taxon>
        <taxon>Pseudomonadati</taxon>
        <taxon>Thermodesulfobacteriota</taxon>
        <taxon>Desulfomonilia</taxon>
        <taxon>Desulfomonilales</taxon>
        <taxon>Desulfomonilaceae</taxon>
        <taxon>Desulfomonile</taxon>
    </lineage>
</organism>
<dbReference type="Proteomes" id="UP000006055">
    <property type="component" value="Chromosome"/>
</dbReference>
<evidence type="ECO:0000313" key="3">
    <source>
        <dbReference type="Proteomes" id="UP000006055"/>
    </source>
</evidence>
<dbReference type="HOGENOM" id="CLU_2464093_0_0_7"/>
<gene>
    <name evidence="2" type="ordered locus">Desti_4067</name>
</gene>
<dbReference type="EMBL" id="CP003360">
    <property type="protein sequence ID" value="AFM26706.1"/>
    <property type="molecule type" value="Genomic_DNA"/>
</dbReference>
<keyword evidence="1" id="KW-0812">Transmembrane</keyword>
<feature type="transmembrane region" description="Helical" evidence="1">
    <location>
        <begin position="6"/>
        <end position="27"/>
    </location>
</feature>
<evidence type="ECO:0000256" key="1">
    <source>
        <dbReference type="SAM" id="Phobius"/>
    </source>
</evidence>
<sequence>MDYNLLLIVSILILGIGGFTFLALTILANWRMKSRDTAESDARYSRLSRDFENCYENCMREEKWDRDKEEECDSRCRLRLAGSYSLPD</sequence>
<protein>
    <submittedName>
        <fullName evidence="2">Uncharacterized protein</fullName>
    </submittedName>
</protein>
<reference evidence="3" key="1">
    <citation type="submission" date="2012-06" db="EMBL/GenBank/DDBJ databases">
        <title>Complete sequence of chromosome of Desulfomonile tiedjei DSM 6799.</title>
        <authorList>
            <person name="Lucas S."/>
            <person name="Copeland A."/>
            <person name="Lapidus A."/>
            <person name="Glavina del Rio T."/>
            <person name="Dalin E."/>
            <person name="Tice H."/>
            <person name="Bruce D."/>
            <person name="Goodwin L."/>
            <person name="Pitluck S."/>
            <person name="Peters L."/>
            <person name="Ovchinnikova G."/>
            <person name="Zeytun A."/>
            <person name="Lu M."/>
            <person name="Kyrpides N."/>
            <person name="Mavromatis K."/>
            <person name="Ivanova N."/>
            <person name="Brettin T."/>
            <person name="Detter J.C."/>
            <person name="Han C."/>
            <person name="Larimer F."/>
            <person name="Land M."/>
            <person name="Hauser L."/>
            <person name="Markowitz V."/>
            <person name="Cheng J.-F."/>
            <person name="Hugenholtz P."/>
            <person name="Woyke T."/>
            <person name="Wu D."/>
            <person name="Spring S."/>
            <person name="Schroeder M."/>
            <person name="Brambilla E."/>
            <person name="Klenk H.-P."/>
            <person name="Eisen J.A."/>
        </authorList>
    </citation>
    <scope>NUCLEOTIDE SEQUENCE [LARGE SCALE GENOMIC DNA]</scope>
    <source>
        <strain evidence="3">ATCC 49306 / DSM 6799 / DCB-1</strain>
    </source>
</reference>
<name>I4CAW5_DESTA</name>
<accession>I4CAW5</accession>
<dbReference type="KEGG" id="dti:Desti_4067"/>
<proteinExistence type="predicted"/>
<keyword evidence="1" id="KW-0472">Membrane</keyword>
<dbReference type="RefSeq" id="WP_014811832.1">
    <property type="nucleotide sequence ID" value="NC_018025.1"/>
</dbReference>
<evidence type="ECO:0000313" key="2">
    <source>
        <dbReference type="EMBL" id="AFM26706.1"/>
    </source>
</evidence>
<keyword evidence="1" id="KW-1133">Transmembrane helix</keyword>
<keyword evidence="3" id="KW-1185">Reference proteome</keyword>
<dbReference type="STRING" id="706587.Desti_4067"/>
<dbReference type="AlphaFoldDB" id="I4CAW5"/>